<evidence type="ECO:0000256" key="3">
    <source>
        <dbReference type="ARBA" id="ARBA00022741"/>
    </source>
</evidence>
<dbReference type="GO" id="GO:0016887">
    <property type="term" value="F:ATP hydrolysis activity"/>
    <property type="evidence" value="ECO:0007669"/>
    <property type="project" value="InterPro"/>
</dbReference>
<dbReference type="Pfam" id="PF00005">
    <property type="entry name" value="ABC_tran"/>
    <property type="match status" value="1"/>
</dbReference>
<evidence type="ECO:0000313" key="9">
    <source>
        <dbReference type="Proteomes" id="UP000501648"/>
    </source>
</evidence>
<dbReference type="InterPro" id="IPR003439">
    <property type="entry name" value="ABC_transporter-like_ATP-bd"/>
</dbReference>
<evidence type="ECO:0000256" key="4">
    <source>
        <dbReference type="ARBA" id="ARBA00022840"/>
    </source>
</evidence>
<dbReference type="RefSeq" id="WP_017451670.1">
    <property type="nucleotide sequence ID" value="NZ_CP008956.1"/>
</dbReference>
<dbReference type="EMBL" id="CP008956">
    <property type="protein sequence ID" value="QJQ01954.1"/>
    <property type="molecule type" value="Genomic_DNA"/>
</dbReference>
<dbReference type="InterPro" id="IPR003593">
    <property type="entry name" value="AAA+_ATPase"/>
</dbReference>
<dbReference type="Gene3D" id="3.40.50.300">
    <property type="entry name" value="P-loop containing nucleotide triphosphate hydrolases"/>
    <property type="match status" value="1"/>
</dbReference>
<sequence length="262" mass="28399">MDCLLQARQVSLQAGSRLLLEGLDWAVRPGEFWCVLGRNGIGKSTLLHAAAGLLMTQAGQWSLQGQPLTQLAPDLMARWRGLLLQHQYDAFAMPVIDAVLAGRFVHHGGWSRRDEDRTLAMRALEQVGLAALAGADLLQLSGGERQRVALATLLAQDPALYLLDEPTSHQDIAAQLQIMRLLRTLAAQGKGVVASCHDINLASRFASHILLLGGQRRWAGPTAEVMRTDALEAAFACSFRQIDGADVSYFIPLTTAVSISVE</sequence>
<dbReference type="PANTHER" id="PTHR42794:SF1">
    <property type="entry name" value="HEMIN IMPORT ATP-BINDING PROTEIN HMUV"/>
    <property type="match status" value="1"/>
</dbReference>
<name>A0A6M3ZTI5_9BURK</name>
<evidence type="ECO:0000256" key="2">
    <source>
        <dbReference type="ARBA" id="ARBA00022475"/>
    </source>
</evidence>
<dbReference type="CDD" id="cd03214">
    <property type="entry name" value="ABC_Iron-Siderophores_B12_Hemin"/>
    <property type="match status" value="1"/>
</dbReference>
<dbReference type="InterPro" id="IPR017871">
    <property type="entry name" value="ABC_transporter-like_CS"/>
</dbReference>
<keyword evidence="2" id="KW-0472">Membrane</keyword>
<dbReference type="PROSITE" id="PS00211">
    <property type="entry name" value="ABC_TRANSPORTER_1"/>
    <property type="match status" value="1"/>
</dbReference>
<feature type="domain" description="ABC transporter" evidence="7">
    <location>
        <begin position="5"/>
        <end position="239"/>
    </location>
</feature>
<dbReference type="AlphaFoldDB" id="A0A6M3ZTI5"/>
<reference evidence="8 9" key="1">
    <citation type="journal article" date="2012" name="J. Bacteriol.">
        <title>Genome sequence of the pathogenic Herbaspirillum seropedicae strain Os34, isolated from rice roots.</title>
        <authorList>
            <person name="Ye W."/>
            <person name="Ye S."/>
            <person name="Liu J."/>
            <person name="Chang S."/>
            <person name="Chen M."/>
            <person name="Zhu B."/>
            <person name="Guo L."/>
            <person name="An Q."/>
        </authorList>
    </citation>
    <scope>NUCLEOTIDE SEQUENCE [LARGE SCALE GENOMIC DNA]</scope>
    <source>
        <strain evidence="8 9">Os34</strain>
    </source>
</reference>
<evidence type="ECO:0000313" key="8">
    <source>
        <dbReference type="EMBL" id="QJQ01954.1"/>
    </source>
</evidence>
<keyword evidence="5" id="KW-1278">Translocase</keyword>
<dbReference type="SMART" id="SM00382">
    <property type="entry name" value="AAA"/>
    <property type="match status" value="1"/>
</dbReference>
<keyword evidence="4 8" id="KW-0067">ATP-binding</keyword>
<organism evidence="8 9">
    <name type="scientific">Herbaspirillum rubrisubalbicans Os34</name>
    <dbReference type="NCBI Taxonomy" id="1235827"/>
    <lineage>
        <taxon>Bacteria</taxon>
        <taxon>Pseudomonadati</taxon>
        <taxon>Pseudomonadota</taxon>
        <taxon>Betaproteobacteria</taxon>
        <taxon>Burkholderiales</taxon>
        <taxon>Oxalobacteraceae</taxon>
        <taxon>Herbaspirillum</taxon>
    </lineage>
</organism>
<gene>
    <name evidence="8" type="ORF">C798_17455</name>
</gene>
<keyword evidence="3" id="KW-0547">Nucleotide-binding</keyword>
<dbReference type="PROSITE" id="PS50893">
    <property type="entry name" value="ABC_TRANSPORTER_2"/>
    <property type="match status" value="1"/>
</dbReference>
<accession>A0A6M3ZTI5</accession>
<dbReference type="GO" id="GO:0005524">
    <property type="term" value="F:ATP binding"/>
    <property type="evidence" value="ECO:0007669"/>
    <property type="project" value="UniProtKB-KW"/>
</dbReference>
<evidence type="ECO:0000256" key="6">
    <source>
        <dbReference type="ARBA" id="ARBA00037066"/>
    </source>
</evidence>
<dbReference type="SUPFAM" id="SSF52540">
    <property type="entry name" value="P-loop containing nucleoside triphosphate hydrolases"/>
    <property type="match status" value="1"/>
</dbReference>
<proteinExistence type="predicted"/>
<comment type="function">
    <text evidence="6">Part of the ABC transporter complex HmuTUV involved in hemin import. Responsible for energy coupling to the transport system.</text>
</comment>
<evidence type="ECO:0000256" key="5">
    <source>
        <dbReference type="ARBA" id="ARBA00022967"/>
    </source>
</evidence>
<keyword evidence="2" id="KW-1003">Cell membrane</keyword>
<evidence type="ECO:0000256" key="1">
    <source>
        <dbReference type="ARBA" id="ARBA00022448"/>
    </source>
</evidence>
<dbReference type="PANTHER" id="PTHR42794">
    <property type="entry name" value="HEMIN IMPORT ATP-BINDING PROTEIN HMUV"/>
    <property type="match status" value="1"/>
</dbReference>
<keyword evidence="1" id="KW-0813">Transport</keyword>
<dbReference type="InterPro" id="IPR027417">
    <property type="entry name" value="P-loop_NTPase"/>
</dbReference>
<dbReference type="Proteomes" id="UP000501648">
    <property type="component" value="Chromosome"/>
</dbReference>
<protein>
    <submittedName>
        <fullName evidence="8">ABC transporter ATP-binding protein</fullName>
    </submittedName>
</protein>
<evidence type="ECO:0000259" key="7">
    <source>
        <dbReference type="PROSITE" id="PS50893"/>
    </source>
</evidence>